<evidence type="ECO:0000313" key="2">
    <source>
        <dbReference type="Proteomes" id="UP000218811"/>
    </source>
</evidence>
<dbReference type="SUPFAM" id="SSF56112">
    <property type="entry name" value="Protein kinase-like (PK-like)"/>
    <property type="match status" value="1"/>
</dbReference>
<organism evidence="1 2">
    <name type="scientific">Wolfiporia cocos (strain MD-104)</name>
    <name type="common">Brown rot fungus</name>
    <dbReference type="NCBI Taxonomy" id="742152"/>
    <lineage>
        <taxon>Eukaryota</taxon>
        <taxon>Fungi</taxon>
        <taxon>Dikarya</taxon>
        <taxon>Basidiomycota</taxon>
        <taxon>Agaricomycotina</taxon>
        <taxon>Agaricomycetes</taxon>
        <taxon>Polyporales</taxon>
        <taxon>Phaeolaceae</taxon>
        <taxon>Wolfiporia</taxon>
    </lineage>
</organism>
<proteinExistence type="predicted"/>
<reference evidence="1 2" key="1">
    <citation type="journal article" date="2012" name="Science">
        <title>The Paleozoic origin of enzymatic lignin decomposition reconstructed from 31 fungal genomes.</title>
        <authorList>
            <person name="Floudas D."/>
            <person name="Binder M."/>
            <person name="Riley R."/>
            <person name="Barry K."/>
            <person name="Blanchette R.A."/>
            <person name="Henrissat B."/>
            <person name="Martinez A.T."/>
            <person name="Otillar R."/>
            <person name="Spatafora J.W."/>
            <person name="Yadav J.S."/>
            <person name="Aerts A."/>
            <person name="Benoit I."/>
            <person name="Boyd A."/>
            <person name="Carlson A."/>
            <person name="Copeland A."/>
            <person name="Coutinho P.M."/>
            <person name="de Vries R.P."/>
            <person name="Ferreira P."/>
            <person name="Findley K."/>
            <person name="Foster B."/>
            <person name="Gaskell J."/>
            <person name="Glotzer D."/>
            <person name="Gorecki P."/>
            <person name="Heitman J."/>
            <person name="Hesse C."/>
            <person name="Hori C."/>
            <person name="Igarashi K."/>
            <person name="Jurgens J.A."/>
            <person name="Kallen N."/>
            <person name="Kersten P."/>
            <person name="Kohler A."/>
            <person name="Kuees U."/>
            <person name="Kumar T.K.A."/>
            <person name="Kuo A."/>
            <person name="LaButti K."/>
            <person name="Larrondo L.F."/>
            <person name="Lindquist E."/>
            <person name="Ling A."/>
            <person name="Lombard V."/>
            <person name="Lucas S."/>
            <person name="Lundell T."/>
            <person name="Martin R."/>
            <person name="McLaughlin D.J."/>
            <person name="Morgenstern I."/>
            <person name="Morin E."/>
            <person name="Murat C."/>
            <person name="Nagy L.G."/>
            <person name="Nolan M."/>
            <person name="Ohm R.A."/>
            <person name="Patyshakuliyeva A."/>
            <person name="Rokas A."/>
            <person name="Ruiz-Duenas F.J."/>
            <person name="Sabat G."/>
            <person name="Salamov A."/>
            <person name="Samejima M."/>
            <person name="Schmutz J."/>
            <person name="Slot J.C."/>
            <person name="St John F."/>
            <person name="Stenlid J."/>
            <person name="Sun H."/>
            <person name="Sun S."/>
            <person name="Syed K."/>
            <person name="Tsang A."/>
            <person name="Wiebenga A."/>
            <person name="Young D."/>
            <person name="Pisabarro A."/>
            <person name="Eastwood D.C."/>
            <person name="Martin F."/>
            <person name="Cullen D."/>
            <person name="Grigoriev I.V."/>
            <person name="Hibbett D.S."/>
        </authorList>
    </citation>
    <scope>NUCLEOTIDE SEQUENCE [LARGE SCALE GENOMIC DNA]</scope>
    <source>
        <strain evidence="1 2">MD-104</strain>
    </source>
</reference>
<protein>
    <recommendedName>
        <fullName evidence="3">Protein kinase domain-containing protein</fullName>
    </recommendedName>
</protein>
<keyword evidence="2" id="KW-1185">Reference proteome</keyword>
<gene>
    <name evidence="1" type="ORF">WOLCODRAFT_17947</name>
</gene>
<dbReference type="OMA" id="PTMENIC"/>
<dbReference type="OrthoDB" id="2753408at2759"/>
<dbReference type="Gene3D" id="1.10.510.10">
    <property type="entry name" value="Transferase(Phosphotransferase) domain 1"/>
    <property type="match status" value="1"/>
</dbReference>
<dbReference type="AlphaFoldDB" id="A0A2H3JKT9"/>
<evidence type="ECO:0000313" key="1">
    <source>
        <dbReference type="EMBL" id="PCH42812.1"/>
    </source>
</evidence>
<dbReference type="EMBL" id="KB468135">
    <property type="protein sequence ID" value="PCH42812.1"/>
    <property type="molecule type" value="Genomic_DNA"/>
</dbReference>
<accession>A0A2H3JKT9</accession>
<dbReference type="Proteomes" id="UP000218811">
    <property type="component" value="Unassembled WGS sequence"/>
</dbReference>
<dbReference type="InterPro" id="IPR011009">
    <property type="entry name" value="Kinase-like_dom_sf"/>
</dbReference>
<name>A0A2H3JKT9_WOLCO</name>
<evidence type="ECO:0008006" key="3">
    <source>
        <dbReference type="Google" id="ProtNLM"/>
    </source>
</evidence>
<sequence length="392" mass="44845">MANIIPTPNDKRCFQSLHETASLTFEDENECRDAFTDVLIKGDIMPEELLIDRCHDDRELSAHVFGRPVVYYMPKVRHKLITSYSGLYEEAVRSYLGQVLDFVDSCTRASEEGRSGFPAILALHFGPYLTIAAAMYTNKVIVEHLACIPLEMHYTNLAEIQAGERVLAALRVALPALRDQYLHFPDNARPRADFAFHDYYEDENGRRHYFIYEEVIHGKRIFRVHLKDDPKRTLFVKFNLRYSEAAHRAASDLNLAPALCAFNKVFDWYMIVMEDMSAEYTTLWELKCWVSTPTPKMEKVQKEVIAKLGSLHERGFVHGDVRDANVLVRNEDAPGEGPVALLVDWDWAGPPSDATYPHSISRVDIPRPADALGGERITPEHDMWMAENLLEM</sequence>